<keyword evidence="2 5" id="KW-0690">Ribosome biogenesis</keyword>
<organism evidence="8 9">
    <name type="scientific">Dactylosporangium darangshiense</name>
    <dbReference type="NCBI Taxonomy" id="579108"/>
    <lineage>
        <taxon>Bacteria</taxon>
        <taxon>Bacillati</taxon>
        <taxon>Actinomycetota</taxon>
        <taxon>Actinomycetes</taxon>
        <taxon>Micromonosporales</taxon>
        <taxon>Micromonosporaceae</taxon>
        <taxon>Dactylosporangium</taxon>
    </lineage>
</organism>
<keyword evidence="3 5" id="KW-0698">rRNA processing</keyword>
<dbReference type="NCBIfam" id="TIGR02273">
    <property type="entry name" value="16S_RimM"/>
    <property type="match status" value="1"/>
</dbReference>
<dbReference type="InterPro" id="IPR056792">
    <property type="entry name" value="PRC_RimM"/>
</dbReference>
<comment type="function">
    <text evidence="5">An accessory protein needed during the final step in the assembly of 30S ribosomal subunit, possibly for assembly of the head region. Essential for efficient processing of 16S rRNA. May be needed both before and after RbfA during the maturation of 16S rRNA. It has affinity for free ribosomal 30S subunits but not for 70S ribosomes.</text>
</comment>
<comment type="domain">
    <text evidence="5">The PRC barrel domain binds ribosomal protein uS19.</text>
</comment>
<dbReference type="HAMAP" id="MF_00014">
    <property type="entry name" value="Ribosome_mat_RimM"/>
    <property type="match status" value="1"/>
</dbReference>
<protein>
    <recommendedName>
        <fullName evidence="5">Ribosome maturation factor RimM</fullName>
    </recommendedName>
</protein>
<reference evidence="9" key="1">
    <citation type="journal article" date="2019" name="Int. J. Syst. Evol. Microbiol.">
        <title>The Global Catalogue of Microorganisms (GCM) 10K type strain sequencing project: providing services to taxonomists for standard genome sequencing and annotation.</title>
        <authorList>
            <consortium name="The Broad Institute Genomics Platform"/>
            <consortium name="The Broad Institute Genome Sequencing Center for Infectious Disease"/>
            <person name="Wu L."/>
            <person name="Ma J."/>
        </authorList>
    </citation>
    <scope>NUCLEOTIDE SEQUENCE [LARGE SCALE GENOMIC DNA]</scope>
    <source>
        <strain evidence="9">JCM 17441</strain>
    </source>
</reference>
<dbReference type="InterPro" id="IPR011961">
    <property type="entry name" value="RimM"/>
</dbReference>
<evidence type="ECO:0000259" key="7">
    <source>
        <dbReference type="Pfam" id="PF24986"/>
    </source>
</evidence>
<evidence type="ECO:0000259" key="6">
    <source>
        <dbReference type="Pfam" id="PF01782"/>
    </source>
</evidence>
<comment type="subunit">
    <text evidence="5">Binds ribosomal protein uS19.</text>
</comment>
<evidence type="ECO:0000256" key="3">
    <source>
        <dbReference type="ARBA" id="ARBA00022552"/>
    </source>
</evidence>
<proteinExistence type="inferred from homology"/>
<evidence type="ECO:0000313" key="9">
    <source>
        <dbReference type="Proteomes" id="UP001500620"/>
    </source>
</evidence>
<dbReference type="InterPro" id="IPR002676">
    <property type="entry name" value="RimM_N"/>
</dbReference>
<dbReference type="InterPro" id="IPR036976">
    <property type="entry name" value="RimM_N_sf"/>
</dbReference>
<dbReference type="EMBL" id="BAABAT010000005">
    <property type="protein sequence ID" value="GAA4247911.1"/>
    <property type="molecule type" value="Genomic_DNA"/>
</dbReference>
<dbReference type="InterPro" id="IPR009000">
    <property type="entry name" value="Transl_B-barrel_sf"/>
</dbReference>
<dbReference type="SUPFAM" id="SSF50447">
    <property type="entry name" value="Translation proteins"/>
    <property type="match status" value="1"/>
</dbReference>
<dbReference type="Pfam" id="PF24986">
    <property type="entry name" value="PRC_RimM"/>
    <property type="match status" value="1"/>
</dbReference>
<dbReference type="Gene3D" id="2.40.30.60">
    <property type="entry name" value="RimM"/>
    <property type="match status" value="1"/>
</dbReference>
<dbReference type="PANTHER" id="PTHR33692">
    <property type="entry name" value="RIBOSOME MATURATION FACTOR RIMM"/>
    <property type="match status" value="1"/>
</dbReference>
<keyword evidence="9" id="KW-1185">Reference proteome</keyword>
<dbReference type="SUPFAM" id="SSF50346">
    <property type="entry name" value="PRC-barrel domain"/>
    <property type="match status" value="1"/>
</dbReference>
<feature type="domain" description="RimM N-terminal" evidence="6">
    <location>
        <begin position="4"/>
        <end position="98"/>
    </location>
</feature>
<comment type="similarity">
    <text evidence="5">Belongs to the RimM family.</text>
</comment>
<gene>
    <name evidence="5 8" type="primary">rimM</name>
    <name evidence="8" type="ORF">GCM10022255_025730</name>
</gene>
<evidence type="ECO:0000313" key="8">
    <source>
        <dbReference type="EMBL" id="GAA4247911.1"/>
    </source>
</evidence>
<name>A0ABP8D5F5_9ACTN</name>
<keyword evidence="4 5" id="KW-0143">Chaperone</keyword>
<dbReference type="PANTHER" id="PTHR33692:SF1">
    <property type="entry name" value="RIBOSOME MATURATION FACTOR RIMM"/>
    <property type="match status" value="1"/>
</dbReference>
<comment type="caution">
    <text evidence="8">The sequence shown here is derived from an EMBL/GenBank/DDBJ whole genome shotgun (WGS) entry which is preliminary data.</text>
</comment>
<evidence type="ECO:0000256" key="1">
    <source>
        <dbReference type="ARBA" id="ARBA00022490"/>
    </source>
</evidence>
<keyword evidence="1 5" id="KW-0963">Cytoplasm</keyword>
<accession>A0ABP8D5F5</accession>
<evidence type="ECO:0000256" key="4">
    <source>
        <dbReference type="ARBA" id="ARBA00023186"/>
    </source>
</evidence>
<evidence type="ECO:0000256" key="2">
    <source>
        <dbReference type="ARBA" id="ARBA00022517"/>
    </source>
</evidence>
<dbReference type="Gene3D" id="2.30.30.240">
    <property type="entry name" value="PRC-barrel domain"/>
    <property type="match status" value="1"/>
</dbReference>
<dbReference type="Pfam" id="PF01782">
    <property type="entry name" value="RimM"/>
    <property type="match status" value="1"/>
</dbReference>
<evidence type="ECO:0000256" key="5">
    <source>
        <dbReference type="HAMAP-Rule" id="MF_00014"/>
    </source>
</evidence>
<feature type="domain" description="Ribosome maturation factor RimM PRC barrel" evidence="7">
    <location>
        <begin position="113"/>
        <end position="180"/>
    </location>
</feature>
<dbReference type="InterPro" id="IPR011033">
    <property type="entry name" value="PRC_barrel-like_sf"/>
</dbReference>
<sequence>MLLVVGQVIRAHGVRGEVVVDVRTDAPAERFAVGSVLETDSTAVRHLQTVPPGAWKPPPTLTIESVRPHQGRLLIVFDGIYERNLAEDMRGVLLCVDSATIPASDDPDEFNDHELVGLDVVDAAGERVGELLRIDHAPAHDLLVVRLLDGRTGLVPFVREIVPEVDVPGRRIVITPPEGLFDL</sequence>
<comment type="subcellular location">
    <subcellularLocation>
        <location evidence="5">Cytoplasm</location>
    </subcellularLocation>
</comment>
<dbReference type="Proteomes" id="UP001500620">
    <property type="component" value="Unassembled WGS sequence"/>
</dbReference>